<dbReference type="PANTHER" id="PTHR30579:SF2">
    <property type="entry name" value="HTH-TYPE TRANSCRIPTIONAL REGULATOR ARGP"/>
    <property type="match status" value="1"/>
</dbReference>
<dbReference type="SUPFAM" id="SSF53850">
    <property type="entry name" value="Periplasmic binding protein-like II"/>
    <property type="match status" value="1"/>
</dbReference>
<proteinExistence type="predicted"/>
<evidence type="ECO:0000256" key="1">
    <source>
        <dbReference type="ARBA" id="ARBA00023015"/>
    </source>
</evidence>
<organism evidence="5">
    <name type="scientific">bioreactor metagenome</name>
    <dbReference type="NCBI Taxonomy" id="1076179"/>
    <lineage>
        <taxon>unclassified sequences</taxon>
        <taxon>metagenomes</taxon>
        <taxon>ecological metagenomes</taxon>
    </lineage>
</organism>
<sequence length="133" mass="14501">MAVASPEFARTHLPDGLTAHNFREVTFVCFNRKDDMQAEFVARRFGLKRVSLSSVFVPSSEGQVRAVAAGWGVSVVPELMAAPLIANGQLVDLAPGFRLLIQLYWHSWNLESNVLDALSDALTRAAAHSLAAH</sequence>
<dbReference type="PANTHER" id="PTHR30579">
    <property type="entry name" value="TRANSCRIPTIONAL REGULATOR"/>
    <property type="match status" value="1"/>
</dbReference>
<dbReference type="GO" id="GO:0003677">
    <property type="term" value="F:DNA binding"/>
    <property type="evidence" value="ECO:0007669"/>
    <property type="project" value="UniProtKB-KW"/>
</dbReference>
<evidence type="ECO:0000259" key="4">
    <source>
        <dbReference type="Pfam" id="PF03466"/>
    </source>
</evidence>
<comment type="caution">
    <text evidence="5">The sequence shown here is derived from an EMBL/GenBank/DDBJ whole genome shotgun (WGS) entry which is preliminary data.</text>
</comment>
<name>A0A645CHY4_9ZZZZ</name>
<dbReference type="Pfam" id="PF03466">
    <property type="entry name" value="LysR_substrate"/>
    <property type="match status" value="1"/>
</dbReference>
<evidence type="ECO:0000313" key="5">
    <source>
        <dbReference type="EMBL" id="MPM76556.1"/>
    </source>
</evidence>
<dbReference type="AlphaFoldDB" id="A0A645CHY4"/>
<dbReference type="EMBL" id="VSSQ01027350">
    <property type="protein sequence ID" value="MPM76556.1"/>
    <property type="molecule type" value="Genomic_DNA"/>
</dbReference>
<dbReference type="Gene3D" id="3.40.190.290">
    <property type="match status" value="1"/>
</dbReference>
<dbReference type="InterPro" id="IPR050176">
    <property type="entry name" value="LTTR"/>
</dbReference>
<keyword evidence="2" id="KW-0238">DNA-binding</keyword>
<gene>
    <name evidence="5" type="primary">argP_9</name>
    <name evidence="5" type="ORF">SDC9_123555</name>
</gene>
<evidence type="ECO:0000256" key="2">
    <source>
        <dbReference type="ARBA" id="ARBA00023125"/>
    </source>
</evidence>
<accession>A0A645CHY4</accession>
<dbReference type="GO" id="GO:0003700">
    <property type="term" value="F:DNA-binding transcription factor activity"/>
    <property type="evidence" value="ECO:0007669"/>
    <property type="project" value="TreeGrafter"/>
</dbReference>
<keyword evidence="1" id="KW-0805">Transcription regulation</keyword>
<evidence type="ECO:0000256" key="3">
    <source>
        <dbReference type="ARBA" id="ARBA00023163"/>
    </source>
</evidence>
<reference evidence="5" key="1">
    <citation type="submission" date="2019-08" db="EMBL/GenBank/DDBJ databases">
        <authorList>
            <person name="Kucharzyk K."/>
            <person name="Murdoch R.W."/>
            <person name="Higgins S."/>
            <person name="Loffler F."/>
        </authorList>
    </citation>
    <scope>NUCLEOTIDE SEQUENCE</scope>
</reference>
<feature type="domain" description="LysR substrate-binding" evidence="4">
    <location>
        <begin position="2"/>
        <end position="126"/>
    </location>
</feature>
<protein>
    <submittedName>
        <fullName evidence="5">HTH-type transcriptional regulator ArgP</fullName>
    </submittedName>
</protein>
<keyword evidence="3" id="KW-0804">Transcription</keyword>
<dbReference type="InterPro" id="IPR005119">
    <property type="entry name" value="LysR_subst-bd"/>
</dbReference>